<protein>
    <submittedName>
        <fullName evidence="10">B12-binding domain-containing radical SAM protein</fullName>
    </submittedName>
</protein>
<dbReference type="GO" id="GO:0046872">
    <property type="term" value="F:metal ion binding"/>
    <property type="evidence" value="ECO:0007669"/>
    <property type="project" value="UniProtKB-KW"/>
</dbReference>
<keyword evidence="7" id="KW-0411">Iron-sulfur</keyword>
<dbReference type="SFLD" id="SFLDS00029">
    <property type="entry name" value="Radical_SAM"/>
    <property type="match status" value="1"/>
</dbReference>
<dbReference type="PROSITE" id="PS51918">
    <property type="entry name" value="RADICAL_SAM"/>
    <property type="match status" value="1"/>
</dbReference>
<organism evidence="10">
    <name type="scientific">Aerophobetes bacterium</name>
    <dbReference type="NCBI Taxonomy" id="2030807"/>
    <lineage>
        <taxon>Bacteria</taxon>
        <taxon>Candidatus Aerophobota</taxon>
    </lineage>
</organism>
<dbReference type="Gene3D" id="3.40.50.280">
    <property type="entry name" value="Cobalamin-binding domain"/>
    <property type="match status" value="1"/>
</dbReference>
<dbReference type="SUPFAM" id="SSF102114">
    <property type="entry name" value="Radical SAM enzymes"/>
    <property type="match status" value="1"/>
</dbReference>
<dbReference type="PROSITE" id="PS51332">
    <property type="entry name" value="B12_BINDING"/>
    <property type="match status" value="1"/>
</dbReference>
<evidence type="ECO:0000256" key="3">
    <source>
        <dbReference type="ARBA" id="ARBA00022679"/>
    </source>
</evidence>
<evidence type="ECO:0000259" key="8">
    <source>
        <dbReference type="PROSITE" id="PS51332"/>
    </source>
</evidence>
<dbReference type="InterPro" id="IPR006638">
    <property type="entry name" value="Elp3/MiaA/NifB-like_rSAM"/>
</dbReference>
<dbReference type="SUPFAM" id="SSF52242">
    <property type="entry name" value="Cobalamin (vitamin B12)-binding domain"/>
    <property type="match status" value="1"/>
</dbReference>
<evidence type="ECO:0000256" key="1">
    <source>
        <dbReference type="ARBA" id="ARBA00001966"/>
    </source>
</evidence>
<evidence type="ECO:0000256" key="6">
    <source>
        <dbReference type="ARBA" id="ARBA00023004"/>
    </source>
</evidence>
<keyword evidence="2" id="KW-0489">Methyltransferase</keyword>
<feature type="domain" description="Radical SAM core" evidence="9">
    <location>
        <begin position="189"/>
        <end position="419"/>
    </location>
</feature>
<dbReference type="InterPro" id="IPR034466">
    <property type="entry name" value="Methyltransferase_Class_B"/>
</dbReference>
<evidence type="ECO:0000256" key="2">
    <source>
        <dbReference type="ARBA" id="ARBA00022603"/>
    </source>
</evidence>
<dbReference type="Pfam" id="PF04055">
    <property type="entry name" value="Radical_SAM"/>
    <property type="match status" value="1"/>
</dbReference>
<dbReference type="InterPro" id="IPR023404">
    <property type="entry name" value="rSAM_horseshoe"/>
</dbReference>
<dbReference type="GO" id="GO:0051539">
    <property type="term" value="F:4 iron, 4 sulfur cluster binding"/>
    <property type="evidence" value="ECO:0007669"/>
    <property type="project" value="UniProtKB-KW"/>
</dbReference>
<dbReference type="GO" id="GO:0003824">
    <property type="term" value="F:catalytic activity"/>
    <property type="evidence" value="ECO:0007669"/>
    <property type="project" value="InterPro"/>
</dbReference>
<dbReference type="CDD" id="cd01335">
    <property type="entry name" value="Radical_SAM"/>
    <property type="match status" value="1"/>
</dbReference>
<comment type="caution">
    <text evidence="10">The sequence shown here is derived from an EMBL/GenBank/DDBJ whole genome shotgun (WGS) entry which is preliminary data.</text>
</comment>
<dbReference type="InterPro" id="IPR058240">
    <property type="entry name" value="rSAM_sf"/>
</dbReference>
<proteinExistence type="predicted"/>
<keyword evidence="6" id="KW-0408">Iron</keyword>
<dbReference type="AlphaFoldDB" id="A0A7V0N2B2"/>
<evidence type="ECO:0000256" key="7">
    <source>
        <dbReference type="ARBA" id="ARBA00023014"/>
    </source>
</evidence>
<dbReference type="InterPro" id="IPR006158">
    <property type="entry name" value="Cobalamin-bd"/>
</dbReference>
<feature type="domain" description="B12-binding" evidence="8">
    <location>
        <begin position="7"/>
        <end position="150"/>
    </location>
</feature>
<dbReference type="CDD" id="cd02068">
    <property type="entry name" value="radical_SAM_B12_BD"/>
    <property type="match status" value="1"/>
</dbReference>
<dbReference type="InterPro" id="IPR007197">
    <property type="entry name" value="rSAM"/>
</dbReference>
<evidence type="ECO:0000256" key="4">
    <source>
        <dbReference type="ARBA" id="ARBA00022691"/>
    </source>
</evidence>
<comment type="cofactor">
    <cofactor evidence="1">
        <name>[4Fe-4S] cluster</name>
        <dbReference type="ChEBI" id="CHEBI:49883"/>
    </cofactor>
</comment>
<dbReference type="Gene3D" id="3.80.30.20">
    <property type="entry name" value="tm_1862 like domain"/>
    <property type="match status" value="1"/>
</dbReference>
<dbReference type="EMBL" id="DRBC01000447">
    <property type="protein sequence ID" value="HDN85552.1"/>
    <property type="molecule type" value="Genomic_DNA"/>
</dbReference>
<dbReference type="Pfam" id="PF02310">
    <property type="entry name" value="B12-binding"/>
    <property type="match status" value="1"/>
</dbReference>
<dbReference type="GO" id="GO:0031419">
    <property type="term" value="F:cobalamin binding"/>
    <property type="evidence" value="ECO:0007669"/>
    <property type="project" value="InterPro"/>
</dbReference>
<evidence type="ECO:0000313" key="10">
    <source>
        <dbReference type="EMBL" id="HDN85552.1"/>
    </source>
</evidence>
<sequence>MCINAEKPRFLLVPTPFGGISDCPKSYLPLGLLSVATVLHNAGIETEIVDINALASDFTFSNVAEDIMARQPDIIGFSTVGAYYHLTIDMARRCKELIPKTTIIFGGPQATLTDEATVTAFPFVDVVVRGEAERSIIPLYEAISGKRDLMEVPGVTFFSHGQVIRTPDVPLIEDLDLLPDPSYELFPSINNLEIIYVEDGRGCPYRCSFCCTNVFWHKKFRTRSVERVVHLLKKLAFQYGNNKRFVFIQDTPFLSEKRIIQLCEAIKRENLDIRWRCYSRIDHLDETIVHKMADAGCDNIFFGIESGSQRMQKIIGKKLDLSNTINTTRLAFKQGPSYTVSFITGFPDETVEDLESTINLAMALKYDCGKCRDIQLHRLAPLPGSRIYEEYQDKLLLDYSFWGPWNSNCMSDKQLEMIKKYPRIFSSFYYCPTKHYSRKFWLQIHFLIGNLLRMDYAGFILHKDKRLEFPACVSKYHSLVVLPHDYEKKYGRYESLVQVARFFKKVLKQIDLQDHYLCDVMDYELAVTKVRESTDEKPFMVENFEYDVEQIIHSVEINEFHRLPKVVNRKHHTLLFTKNQEKLVTVEIPEALASMFTR</sequence>
<keyword evidence="4" id="KW-0949">S-adenosyl-L-methionine</keyword>
<dbReference type="InterPro" id="IPR051198">
    <property type="entry name" value="BchE-like"/>
</dbReference>
<dbReference type="SMART" id="SM00729">
    <property type="entry name" value="Elp3"/>
    <property type="match status" value="1"/>
</dbReference>
<dbReference type="SFLD" id="SFLDG01123">
    <property type="entry name" value="methyltransferase_(Class_B)"/>
    <property type="match status" value="1"/>
</dbReference>
<gene>
    <name evidence="10" type="ORF">ENG47_07360</name>
</gene>
<reference evidence="10" key="1">
    <citation type="journal article" date="2020" name="mSystems">
        <title>Genome- and Community-Level Interaction Insights into Carbon Utilization and Element Cycling Functions of Hydrothermarchaeota in Hydrothermal Sediment.</title>
        <authorList>
            <person name="Zhou Z."/>
            <person name="Liu Y."/>
            <person name="Xu W."/>
            <person name="Pan J."/>
            <person name="Luo Z.H."/>
            <person name="Li M."/>
        </authorList>
    </citation>
    <scope>NUCLEOTIDE SEQUENCE [LARGE SCALE GENOMIC DNA]</scope>
    <source>
        <strain evidence="10">HyVt-219</strain>
    </source>
</reference>
<name>A0A7V0N2B2_UNCAE</name>
<keyword evidence="5" id="KW-0479">Metal-binding</keyword>
<dbReference type="InterPro" id="IPR036724">
    <property type="entry name" value="Cobalamin-bd_sf"/>
</dbReference>
<dbReference type="PANTHER" id="PTHR43409:SF7">
    <property type="entry name" value="BLL1977 PROTEIN"/>
    <property type="match status" value="1"/>
</dbReference>
<dbReference type="Proteomes" id="UP000885660">
    <property type="component" value="Unassembled WGS sequence"/>
</dbReference>
<evidence type="ECO:0000256" key="5">
    <source>
        <dbReference type="ARBA" id="ARBA00022723"/>
    </source>
</evidence>
<dbReference type="PANTHER" id="PTHR43409">
    <property type="entry name" value="ANAEROBIC MAGNESIUM-PROTOPORPHYRIN IX MONOMETHYL ESTER CYCLASE-RELATED"/>
    <property type="match status" value="1"/>
</dbReference>
<evidence type="ECO:0000259" key="9">
    <source>
        <dbReference type="PROSITE" id="PS51918"/>
    </source>
</evidence>
<dbReference type="SFLD" id="SFLDG01082">
    <property type="entry name" value="B12-binding_domain_containing"/>
    <property type="match status" value="1"/>
</dbReference>
<accession>A0A7V0N2B2</accession>
<keyword evidence="3" id="KW-0808">Transferase</keyword>